<sequence>MVLIKFLLLCSSVGFSQIANYNSIILGDRAAGMGGAGTALVEDTSSSAFYNPATLAQSPGSAFSAAVGIYKKYDTQYGGESDYTKTPLKVSTGFFRSLPASTGNLIRKDDLTFGLSIVVPEYETFKGDLNSTDTNTTTLAFTDESLWVGAVVAKNISRTQSWGLTLYYTARNFIRSVQDRTYPNATEAILFNSEETLVENAIVPVLGYFEQTGLGNFGVSLRIRSIPISSEATYFESLTQTNPYSNTEINENDLESSIFIPTKLSLGYSRVFFTDLLLSTNVDVYEGFKHESLNLSGKGSAITREVVGNISIGIEKPIVDWFKVRAGLFTNFSPYPDPDPNLQQFQGERLDQLGFSANAVFIADNKIGYTFGGYYIGGRGKAIERVNQNFSVITKSQHVFTMLAGTQFYF</sequence>
<gene>
    <name evidence="1" type="ORF">MNR06_09635</name>
</gene>
<organism evidence="1 2">
    <name type="scientific">Bdellovibrio reynosensis</name>
    <dbReference type="NCBI Taxonomy" id="2835041"/>
    <lineage>
        <taxon>Bacteria</taxon>
        <taxon>Pseudomonadati</taxon>
        <taxon>Bdellovibrionota</taxon>
        <taxon>Bdellovibrionia</taxon>
        <taxon>Bdellovibrionales</taxon>
        <taxon>Pseudobdellovibrionaceae</taxon>
        <taxon>Bdellovibrio</taxon>
    </lineage>
</organism>
<evidence type="ECO:0008006" key="3">
    <source>
        <dbReference type="Google" id="ProtNLM"/>
    </source>
</evidence>
<evidence type="ECO:0000313" key="1">
    <source>
        <dbReference type="EMBL" id="UOE99959.1"/>
    </source>
</evidence>
<dbReference type="Proteomes" id="UP000830116">
    <property type="component" value="Chromosome"/>
</dbReference>
<dbReference type="RefSeq" id="WP_243535464.1">
    <property type="nucleotide sequence ID" value="NZ_CP093442.1"/>
</dbReference>
<keyword evidence="2" id="KW-1185">Reference proteome</keyword>
<protein>
    <recommendedName>
        <fullName evidence="3">Long-chain fatty acid transporter</fullName>
    </recommendedName>
</protein>
<proteinExistence type="predicted"/>
<dbReference type="Gene3D" id="2.40.160.60">
    <property type="entry name" value="Outer membrane protein transport protein (OMPP1/FadL/TodX)"/>
    <property type="match status" value="1"/>
</dbReference>
<name>A0ABY4C4S5_9BACT</name>
<dbReference type="EMBL" id="CP093442">
    <property type="protein sequence ID" value="UOE99959.1"/>
    <property type="molecule type" value="Genomic_DNA"/>
</dbReference>
<dbReference type="SUPFAM" id="SSF56935">
    <property type="entry name" value="Porins"/>
    <property type="match status" value="1"/>
</dbReference>
<accession>A0ABY4C4S5</accession>
<evidence type="ECO:0000313" key="2">
    <source>
        <dbReference type="Proteomes" id="UP000830116"/>
    </source>
</evidence>
<reference evidence="1" key="1">
    <citation type="submission" date="2022-03" db="EMBL/GenBank/DDBJ databases">
        <title>Genome Identification and Characterization of new species Bdellovibrio reynosense LBG001 sp. nov. from a Mexico soil sample.</title>
        <authorList>
            <person name="Camilli A."/>
            <person name="Ajao Y."/>
            <person name="Guo X."/>
        </authorList>
    </citation>
    <scope>NUCLEOTIDE SEQUENCE</scope>
    <source>
        <strain evidence="1">LBG001</strain>
    </source>
</reference>